<feature type="region of interest" description="Disordered" evidence="9">
    <location>
        <begin position="1"/>
        <end position="20"/>
    </location>
</feature>
<keyword evidence="6 8" id="KW-1133">Transmembrane helix</keyword>
<feature type="transmembrane region" description="Helical" evidence="8">
    <location>
        <begin position="31"/>
        <end position="56"/>
    </location>
</feature>
<evidence type="ECO:0000256" key="7">
    <source>
        <dbReference type="ARBA" id="ARBA00023136"/>
    </source>
</evidence>
<comment type="similarity">
    <text evidence="8">Belongs to the binding-protein-dependent transport system permease family.</text>
</comment>
<keyword evidence="3" id="KW-1003">Cell membrane</keyword>
<gene>
    <name evidence="11" type="ORF">RM423_08890</name>
</gene>
<reference evidence="12" key="1">
    <citation type="submission" date="2023-07" db="EMBL/GenBank/DDBJ databases">
        <title>30 novel species of actinomycetes from the DSMZ collection.</title>
        <authorList>
            <person name="Nouioui I."/>
        </authorList>
    </citation>
    <scope>NUCLEOTIDE SEQUENCE [LARGE SCALE GENOMIC DNA]</scope>
    <source>
        <strain evidence="12">DSM 44399</strain>
    </source>
</reference>
<dbReference type="InterPro" id="IPR035906">
    <property type="entry name" value="MetI-like_sf"/>
</dbReference>
<evidence type="ECO:0000256" key="5">
    <source>
        <dbReference type="ARBA" id="ARBA00022692"/>
    </source>
</evidence>
<evidence type="ECO:0000256" key="4">
    <source>
        <dbReference type="ARBA" id="ARBA00022519"/>
    </source>
</evidence>
<keyword evidence="4" id="KW-0997">Cell inner membrane</keyword>
<evidence type="ECO:0000313" key="12">
    <source>
        <dbReference type="Proteomes" id="UP001183176"/>
    </source>
</evidence>
<feature type="transmembrane region" description="Helical" evidence="8">
    <location>
        <begin position="95"/>
        <end position="115"/>
    </location>
</feature>
<dbReference type="CDD" id="cd06261">
    <property type="entry name" value="TM_PBP2"/>
    <property type="match status" value="1"/>
</dbReference>
<evidence type="ECO:0000256" key="1">
    <source>
        <dbReference type="ARBA" id="ARBA00004429"/>
    </source>
</evidence>
<dbReference type="Proteomes" id="UP001183176">
    <property type="component" value="Unassembled WGS sequence"/>
</dbReference>
<comment type="caution">
    <text evidence="11">The sequence shown here is derived from an EMBL/GenBank/DDBJ whole genome shotgun (WGS) entry which is preliminary data.</text>
</comment>
<comment type="subcellular location">
    <subcellularLocation>
        <location evidence="1">Cell inner membrane</location>
        <topology evidence="1">Multi-pass membrane protein</topology>
    </subcellularLocation>
    <subcellularLocation>
        <location evidence="8">Cell membrane</location>
        <topology evidence="8">Multi-pass membrane protein</topology>
    </subcellularLocation>
</comment>
<organism evidence="11 12">
    <name type="scientific">Jatrophihabitans lederbergiae</name>
    <dbReference type="NCBI Taxonomy" id="3075547"/>
    <lineage>
        <taxon>Bacteria</taxon>
        <taxon>Bacillati</taxon>
        <taxon>Actinomycetota</taxon>
        <taxon>Actinomycetes</taxon>
        <taxon>Jatrophihabitantales</taxon>
        <taxon>Jatrophihabitantaceae</taxon>
        <taxon>Jatrophihabitans</taxon>
    </lineage>
</organism>
<evidence type="ECO:0000256" key="2">
    <source>
        <dbReference type="ARBA" id="ARBA00022448"/>
    </source>
</evidence>
<evidence type="ECO:0000256" key="9">
    <source>
        <dbReference type="SAM" id="MobiDB-lite"/>
    </source>
</evidence>
<keyword evidence="12" id="KW-1185">Reference proteome</keyword>
<protein>
    <submittedName>
        <fullName evidence="11">ABC transporter permease subunit</fullName>
    </submittedName>
</protein>
<dbReference type="PANTHER" id="PTHR43357:SF4">
    <property type="entry name" value="INNER MEMBRANE ABC TRANSPORTER PERMEASE PROTEIN YDCV"/>
    <property type="match status" value="1"/>
</dbReference>
<dbReference type="PROSITE" id="PS50928">
    <property type="entry name" value="ABC_TM1"/>
    <property type="match status" value="1"/>
</dbReference>
<keyword evidence="7 8" id="KW-0472">Membrane</keyword>
<dbReference type="RefSeq" id="WP_311422662.1">
    <property type="nucleotide sequence ID" value="NZ_JAVREH010000008.1"/>
</dbReference>
<accession>A0ABU2J9V9</accession>
<dbReference type="PANTHER" id="PTHR43357">
    <property type="entry name" value="INNER MEMBRANE ABC TRANSPORTER PERMEASE PROTEIN YDCV"/>
    <property type="match status" value="1"/>
</dbReference>
<name>A0ABU2J9V9_9ACTN</name>
<feature type="transmembrane region" description="Helical" evidence="8">
    <location>
        <begin position="228"/>
        <end position="250"/>
    </location>
</feature>
<dbReference type="Gene3D" id="1.10.3720.10">
    <property type="entry name" value="MetI-like"/>
    <property type="match status" value="1"/>
</dbReference>
<evidence type="ECO:0000313" key="11">
    <source>
        <dbReference type="EMBL" id="MDT0261508.1"/>
    </source>
</evidence>
<keyword evidence="5 8" id="KW-0812">Transmembrane</keyword>
<keyword evidence="2 8" id="KW-0813">Transport</keyword>
<evidence type="ECO:0000256" key="6">
    <source>
        <dbReference type="ARBA" id="ARBA00022989"/>
    </source>
</evidence>
<dbReference type="EMBL" id="JAVREH010000008">
    <property type="protein sequence ID" value="MDT0261508.1"/>
    <property type="molecule type" value="Genomic_DNA"/>
</dbReference>
<evidence type="ECO:0000256" key="3">
    <source>
        <dbReference type="ARBA" id="ARBA00022475"/>
    </source>
</evidence>
<sequence length="313" mass="33086">MTRTLTTGRGRPCDPGPIRRRRTRHALPQRVRIGLLLAPALLVIGVFFLGGVAQALAQSFGYQPYLAGSHLSADAYRSLWRDPAVRESLVLTLRVALLSTVLAAVLAVAVALLLGRLGRSQAWVAGAFQATLAVPHLVGALCMLLLLSQGGLLSRLSHAAGLTATPATFPAVTNDRFGIAIVAEYVWKETPFLAVLVLAALSRGVADLEAAARILGAGPWQRLRHVTLPLLAPPLAGGSILVFAFAAGSYEVPYLLGRPYPATLPVVALQYYDATDLTTRPQAMAVAVLIAALSGLAVGGYLLLASRLARRRL</sequence>
<feature type="transmembrane region" description="Helical" evidence="8">
    <location>
        <begin position="283"/>
        <end position="304"/>
    </location>
</feature>
<dbReference type="Pfam" id="PF00528">
    <property type="entry name" value="BPD_transp_1"/>
    <property type="match status" value="1"/>
</dbReference>
<proteinExistence type="inferred from homology"/>
<dbReference type="InterPro" id="IPR000515">
    <property type="entry name" value="MetI-like"/>
</dbReference>
<dbReference type="SUPFAM" id="SSF161098">
    <property type="entry name" value="MetI-like"/>
    <property type="match status" value="1"/>
</dbReference>
<evidence type="ECO:0000259" key="10">
    <source>
        <dbReference type="PROSITE" id="PS50928"/>
    </source>
</evidence>
<evidence type="ECO:0000256" key="8">
    <source>
        <dbReference type="RuleBase" id="RU363032"/>
    </source>
</evidence>
<feature type="domain" description="ABC transmembrane type-1" evidence="10">
    <location>
        <begin position="89"/>
        <end position="302"/>
    </location>
</feature>